<gene>
    <name evidence="2" type="ORF">A7X95_06055</name>
</gene>
<dbReference type="Proteomes" id="UP000241022">
    <property type="component" value="Unassembled WGS sequence"/>
</dbReference>
<feature type="domain" description="PseI/NeuA/B-like" evidence="1">
    <location>
        <begin position="23"/>
        <end position="260"/>
    </location>
</feature>
<accession>A0A2R6T9X6</accession>
<evidence type="ECO:0000259" key="1">
    <source>
        <dbReference type="Pfam" id="PF03102"/>
    </source>
</evidence>
<dbReference type="InterPro" id="IPR051690">
    <property type="entry name" value="PseI-like"/>
</dbReference>
<dbReference type="PANTHER" id="PTHR42966:SF3">
    <property type="entry name" value="BLR5971 PROTEIN"/>
    <property type="match status" value="1"/>
</dbReference>
<organism evidence="2 3">
    <name type="scientific">Candidatus Nitrosopelagicus brevis</name>
    <dbReference type="NCBI Taxonomy" id="1410606"/>
    <lineage>
        <taxon>Archaea</taxon>
        <taxon>Nitrososphaerota</taxon>
    </lineage>
</organism>
<dbReference type="SUPFAM" id="SSF51569">
    <property type="entry name" value="Aldolase"/>
    <property type="match status" value="1"/>
</dbReference>
<dbReference type="EMBL" id="LXWN01000002">
    <property type="protein sequence ID" value="PTL87452.1"/>
    <property type="molecule type" value="Genomic_DNA"/>
</dbReference>
<evidence type="ECO:0000313" key="2">
    <source>
        <dbReference type="EMBL" id="PTL87452.1"/>
    </source>
</evidence>
<reference evidence="2 3" key="1">
    <citation type="submission" date="2018-04" db="EMBL/GenBank/DDBJ databases">
        <title>Transcriptomics of ammonia oxidizing archaea.</title>
        <authorList>
            <person name="Carini P."/>
        </authorList>
    </citation>
    <scope>NUCLEOTIDE SEQUENCE [LARGE SCALE GENOMIC DNA]</scope>
    <source>
        <strain evidence="2 3">U25</strain>
    </source>
</reference>
<comment type="caution">
    <text evidence="2">The sequence shown here is derived from an EMBL/GenBank/DDBJ whole genome shotgun (WGS) entry which is preliminary data.</text>
</comment>
<dbReference type="PANTHER" id="PTHR42966">
    <property type="entry name" value="N-ACETYLNEURAMINATE SYNTHASE"/>
    <property type="match status" value="1"/>
</dbReference>
<dbReference type="GO" id="GO:0016051">
    <property type="term" value="P:carbohydrate biosynthetic process"/>
    <property type="evidence" value="ECO:0007669"/>
    <property type="project" value="InterPro"/>
</dbReference>
<dbReference type="InterPro" id="IPR013785">
    <property type="entry name" value="Aldolase_TIM"/>
</dbReference>
<proteinExistence type="predicted"/>
<sequence length="278" mass="31612">MMVFIVAEIGINHNGSIDTAKKLIDVAVSAGCDAVKFQKRSVEKVYSKKLLDSPRDSPWGKTQRAQKNGLEFSISQYKIIDRYCKSRKIPWYVSCWDIDSQTSMRKFKTKYNKVASAMLIHTKLLETIAKEKKYTFISTGMSSMKEIETAVKIFKKFKCPFELMHSHSAYPMPVSEANLKIIQTLKKQFKCNVGYSGHESSSYIVSLSAVLLGATSIERHITLDRSMYGSDQAASLEPDGLHRLVRDIRIVDQMLGNGKKRIWESELPAKKKLREILT</sequence>
<protein>
    <submittedName>
        <fullName evidence="2">N-acetylneuraminate synthase</fullName>
    </submittedName>
</protein>
<dbReference type="Gene3D" id="3.20.20.70">
    <property type="entry name" value="Aldolase class I"/>
    <property type="match status" value="1"/>
</dbReference>
<dbReference type="Pfam" id="PF03102">
    <property type="entry name" value="NeuB"/>
    <property type="match status" value="1"/>
</dbReference>
<name>A0A2R6T9X6_9ARCH</name>
<dbReference type="AlphaFoldDB" id="A0A2R6T9X6"/>
<evidence type="ECO:0000313" key="3">
    <source>
        <dbReference type="Proteomes" id="UP000241022"/>
    </source>
</evidence>
<dbReference type="GO" id="GO:0047444">
    <property type="term" value="F:N-acylneuraminate-9-phosphate synthase activity"/>
    <property type="evidence" value="ECO:0007669"/>
    <property type="project" value="TreeGrafter"/>
</dbReference>
<dbReference type="InterPro" id="IPR013132">
    <property type="entry name" value="PseI/NeuA/B-like_N"/>
</dbReference>
<keyword evidence="3" id="KW-1185">Reference proteome</keyword>